<feature type="compositionally biased region" description="Basic and acidic residues" evidence="1">
    <location>
        <begin position="1"/>
        <end position="10"/>
    </location>
</feature>
<accession>A0A0D9W493</accession>
<evidence type="ECO:0000313" key="2">
    <source>
        <dbReference type="EnsemblPlants" id="LPERR04G07390.1"/>
    </source>
</evidence>
<name>A0A0D9W493_9ORYZ</name>
<dbReference type="AlphaFoldDB" id="A0A0D9W493"/>
<evidence type="ECO:0000256" key="1">
    <source>
        <dbReference type="SAM" id="MobiDB-lite"/>
    </source>
</evidence>
<feature type="region of interest" description="Disordered" evidence="1">
    <location>
        <begin position="1"/>
        <end position="20"/>
    </location>
</feature>
<proteinExistence type="predicted"/>
<sequence>MEAGGYREEGGVAGKKRTDASASVADANAWKKIVASLAGADADAGKKIVPYWRDQLIPCSEGSELLKKRKEAIAAEELWELIEEDVSGQPLDLWLETQLAKAEAPGGKKKKVKVFKKKVPEALVKVMMRRPSLSSPTMRRRSSLHLCVF</sequence>
<reference evidence="2" key="3">
    <citation type="submission" date="2015-04" db="UniProtKB">
        <authorList>
            <consortium name="EnsemblPlants"/>
        </authorList>
    </citation>
    <scope>IDENTIFICATION</scope>
</reference>
<dbReference type="Proteomes" id="UP000032180">
    <property type="component" value="Chromosome 4"/>
</dbReference>
<reference evidence="2 3" key="1">
    <citation type="submission" date="2012-08" db="EMBL/GenBank/DDBJ databases">
        <title>Oryza genome evolution.</title>
        <authorList>
            <person name="Wing R.A."/>
        </authorList>
    </citation>
    <scope>NUCLEOTIDE SEQUENCE</scope>
</reference>
<protein>
    <submittedName>
        <fullName evidence="2">Uncharacterized protein</fullName>
    </submittedName>
</protein>
<dbReference type="HOGENOM" id="CLU_1752357_0_0_1"/>
<evidence type="ECO:0000313" key="3">
    <source>
        <dbReference type="Proteomes" id="UP000032180"/>
    </source>
</evidence>
<keyword evidence="3" id="KW-1185">Reference proteome</keyword>
<organism evidence="2 3">
    <name type="scientific">Leersia perrieri</name>
    <dbReference type="NCBI Taxonomy" id="77586"/>
    <lineage>
        <taxon>Eukaryota</taxon>
        <taxon>Viridiplantae</taxon>
        <taxon>Streptophyta</taxon>
        <taxon>Embryophyta</taxon>
        <taxon>Tracheophyta</taxon>
        <taxon>Spermatophyta</taxon>
        <taxon>Magnoliopsida</taxon>
        <taxon>Liliopsida</taxon>
        <taxon>Poales</taxon>
        <taxon>Poaceae</taxon>
        <taxon>BOP clade</taxon>
        <taxon>Oryzoideae</taxon>
        <taxon>Oryzeae</taxon>
        <taxon>Oryzinae</taxon>
        <taxon>Leersia</taxon>
    </lineage>
</organism>
<dbReference type="Gramene" id="LPERR04G07390.1">
    <property type="protein sequence ID" value="LPERR04G07390.1"/>
    <property type="gene ID" value="LPERR04G07390"/>
</dbReference>
<reference evidence="3" key="2">
    <citation type="submission" date="2013-12" db="EMBL/GenBank/DDBJ databases">
        <authorList>
            <person name="Yu Y."/>
            <person name="Lee S."/>
            <person name="de Baynast K."/>
            <person name="Wissotski M."/>
            <person name="Liu L."/>
            <person name="Talag J."/>
            <person name="Goicoechea J."/>
            <person name="Angelova A."/>
            <person name="Jetty R."/>
            <person name="Kudrna D."/>
            <person name="Golser W."/>
            <person name="Rivera L."/>
            <person name="Zhang J."/>
            <person name="Wing R."/>
        </authorList>
    </citation>
    <scope>NUCLEOTIDE SEQUENCE</scope>
</reference>
<dbReference type="EnsemblPlants" id="LPERR04G07390.1">
    <property type="protein sequence ID" value="LPERR04G07390.1"/>
    <property type="gene ID" value="LPERR04G07390"/>
</dbReference>